<dbReference type="Gene3D" id="1.10.150.240">
    <property type="entry name" value="Putative phosphatase, domain 2"/>
    <property type="match status" value="1"/>
</dbReference>
<organism evidence="1 2">
    <name type="scientific">Paenibacillus mucilaginosus (strain KNP414)</name>
    <dbReference type="NCBI Taxonomy" id="1036673"/>
    <lineage>
        <taxon>Bacteria</taxon>
        <taxon>Bacillati</taxon>
        <taxon>Bacillota</taxon>
        <taxon>Bacilli</taxon>
        <taxon>Bacillales</taxon>
        <taxon>Paenibacillaceae</taxon>
        <taxon>Paenibacillus</taxon>
    </lineage>
</organism>
<dbReference type="InterPro" id="IPR006439">
    <property type="entry name" value="HAD-SF_hydro_IA"/>
</dbReference>
<dbReference type="PANTHER" id="PTHR43434:SF1">
    <property type="entry name" value="PHOSPHOGLYCOLATE PHOSPHATASE"/>
    <property type="match status" value="1"/>
</dbReference>
<protein>
    <submittedName>
        <fullName evidence="1">MTA/SAH nucleosidase / phosphatase</fullName>
    </submittedName>
</protein>
<dbReference type="Pfam" id="PF00702">
    <property type="entry name" value="Hydrolase"/>
    <property type="match status" value="1"/>
</dbReference>
<dbReference type="SFLD" id="SFLDG01129">
    <property type="entry name" value="C1.5:_HAD__Beta-PGM__Phosphata"/>
    <property type="match status" value="1"/>
</dbReference>
<dbReference type="HOGENOM" id="CLU_045011_19_4_9"/>
<dbReference type="SFLD" id="SFLDS00003">
    <property type="entry name" value="Haloacid_Dehalogenase"/>
    <property type="match status" value="1"/>
</dbReference>
<dbReference type="InterPro" id="IPR023214">
    <property type="entry name" value="HAD_sf"/>
</dbReference>
<dbReference type="InterPro" id="IPR036412">
    <property type="entry name" value="HAD-like_sf"/>
</dbReference>
<proteinExistence type="predicted"/>
<reference evidence="1 2" key="2">
    <citation type="journal article" date="2013" name="Genome Announc.">
        <title>Genome Sequence of Growth-Improving Paenibacillus mucilaginosus Strain KNP414.</title>
        <authorList>
            <person name="Lu J.J."/>
            <person name="Wang J.F."/>
            <person name="Hu X.F."/>
        </authorList>
    </citation>
    <scope>NUCLEOTIDE SEQUENCE [LARGE SCALE GENOMIC DNA]</scope>
    <source>
        <strain evidence="1 2">KNP414</strain>
    </source>
</reference>
<gene>
    <name evidence="1" type="ordered locus">KNP414_04466</name>
</gene>
<dbReference type="GO" id="GO:0008967">
    <property type="term" value="F:phosphoglycolate phosphatase activity"/>
    <property type="evidence" value="ECO:0007669"/>
    <property type="project" value="TreeGrafter"/>
</dbReference>
<dbReference type="PATRIC" id="fig|1036673.3.peg.4104"/>
<dbReference type="RefSeq" id="WP_013918150.1">
    <property type="nucleotide sequence ID" value="NC_015690.1"/>
</dbReference>
<dbReference type="EMBL" id="CP002869">
    <property type="protein sequence ID" value="AEI42996.1"/>
    <property type="molecule type" value="Genomic_DNA"/>
</dbReference>
<sequence length="215" mass="24669">MTDSIIFDMDGTLFRTDTILEHALEETFDYLRDLKAWSAETPLQAYRAIMGVPLPVVWDTLMPEHTDQMKHEANAFFQKQLIQNIRSGKGQLYPGVMELLTYLKSKGFTIYIASNGEIEYLQAIVEHYSLDSWVTKTFSIQHIQSQSKTDLVAHIIRTYDIRRAAVVGDRLSDILAAKENGLLSIGCRFDFAQEEELRQADVIVNHLVEVQDYIH</sequence>
<dbReference type="PRINTS" id="PR00413">
    <property type="entry name" value="HADHALOGNASE"/>
</dbReference>
<reference evidence="2" key="1">
    <citation type="submission" date="2011-06" db="EMBL/GenBank/DDBJ databases">
        <title>Complete genome sequence of Paenibacillus mucilaginosus KNP414.</title>
        <authorList>
            <person name="Wang J."/>
            <person name="Hu S."/>
            <person name="Hu X."/>
            <person name="Zhang B."/>
            <person name="Dong D."/>
            <person name="Zhang S."/>
            <person name="Zhao K."/>
            <person name="Wu D."/>
        </authorList>
    </citation>
    <scope>NUCLEOTIDE SEQUENCE [LARGE SCALE GENOMIC DNA]</scope>
    <source>
        <strain evidence="2">KNP414</strain>
    </source>
</reference>
<dbReference type="GO" id="GO:0005829">
    <property type="term" value="C:cytosol"/>
    <property type="evidence" value="ECO:0007669"/>
    <property type="project" value="TreeGrafter"/>
</dbReference>
<dbReference type="InterPro" id="IPR023198">
    <property type="entry name" value="PGP-like_dom2"/>
</dbReference>
<dbReference type="AlphaFoldDB" id="F8F968"/>
<dbReference type="PANTHER" id="PTHR43434">
    <property type="entry name" value="PHOSPHOGLYCOLATE PHOSPHATASE"/>
    <property type="match status" value="1"/>
</dbReference>
<dbReference type="Proteomes" id="UP000006620">
    <property type="component" value="Chromosome"/>
</dbReference>
<name>F8F968_PAEMK</name>
<evidence type="ECO:0000313" key="2">
    <source>
        <dbReference type="Proteomes" id="UP000006620"/>
    </source>
</evidence>
<dbReference type="Gene3D" id="3.40.50.1000">
    <property type="entry name" value="HAD superfamily/HAD-like"/>
    <property type="match status" value="1"/>
</dbReference>
<dbReference type="InterPro" id="IPR050155">
    <property type="entry name" value="HAD-like_hydrolase_sf"/>
</dbReference>
<accession>F8F968</accession>
<evidence type="ECO:0000313" key="1">
    <source>
        <dbReference type="EMBL" id="AEI42996.1"/>
    </source>
</evidence>
<dbReference type="KEGG" id="pms:KNP414_04466"/>
<dbReference type="SUPFAM" id="SSF56784">
    <property type="entry name" value="HAD-like"/>
    <property type="match status" value="1"/>
</dbReference>
<dbReference type="GO" id="GO:0006281">
    <property type="term" value="P:DNA repair"/>
    <property type="evidence" value="ECO:0007669"/>
    <property type="project" value="TreeGrafter"/>
</dbReference>